<keyword evidence="1" id="KW-0418">Kinase</keyword>
<dbReference type="GeneID" id="82890270"/>
<dbReference type="GO" id="GO:0016301">
    <property type="term" value="F:kinase activity"/>
    <property type="evidence" value="ECO:0007669"/>
    <property type="project" value="UniProtKB-KW"/>
</dbReference>
<evidence type="ECO:0000313" key="1">
    <source>
        <dbReference type="EMBL" id="UWN57385.1"/>
    </source>
</evidence>
<protein>
    <submittedName>
        <fullName evidence="1">Histidine kinase</fullName>
    </submittedName>
</protein>
<keyword evidence="2" id="KW-1185">Reference proteome</keyword>
<dbReference type="RefSeq" id="WP_019245221.1">
    <property type="nucleotide sequence ID" value="NZ_CAPH01000006.1"/>
</dbReference>
<organism evidence="1 2">
    <name type="scientific">Alistipes ihumii AP11</name>
    <dbReference type="NCBI Taxonomy" id="1211813"/>
    <lineage>
        <taxon>Bacteria</taxon>
        <taxon>Pseudomonadati</taxon>
        <taxon>Bacteroidota</taxon>
        <taxon>Bacteroidia</taxon>
        <taxon>Bacteroidales</taxon>
        <taxon>Rikenellaceae</taxon>
        <taxon>Alistipes</taxon>
    </lineage>
</organism>
<gene>
    <name evidence="1" type="ORF">NQ491_01010</name>
</gene>
<name>A0ABY5UZK1_9BACT</name>
<reference evidence="1" key="1">
    <citation type="journal article" date="2022" name="Cell">
        <title>Design, construction, and in vivo augmentation of a complex gut microbiome.</title>
        <authorList>
            <person name="Cheng A.G."/>
            <person name="Ho P.Y."/>
            <person name="Aranda-Diaz A."/>
            <person name="Jain S."/>
            <person name="Yu F.B."/>
            <person name="Meng X."/>
            <person name="Wang M."/>
            <person name="Iakiviak M."/>
            <person name="Nagashima K."/>
            <person name="Zhao A."/>
            <person name="Murugkar P."/>
            <person name="Patil A."/>
            <person name="Atabakhsh K."/>
            <person name="Weakley A."/>
            <person name="Yan J."/>
            <person name="Brumbaugh A.R."/>
            <person name="Higginbottom S."/>
            <person name="Dimas A."/>
            <person name="Shiver A.L."/>
            <person name="Deutschbauer A."/>
            <person name="Neff N."/>
            <person name="Sonnenburg J.L."/>
            <person name="Huang K.C."/>
            <person name="Fischbach M.A."/>
        </authorList>
    </citation>
    <scope>NUCLEOTIDE SEQUENCE</scope>
    <source>
        <strain evidence="1">AP11</strain>
    </source>
</reference>
<evidence type="ECO:0000313" key="2">
    <source>
        <dbReference type="Proteomes" id="UP001059295"/>
    </source>
</evidence>
<sequence>MDLFKKAKQRIFRGYFRLGAHIHVRHWRGHGIHSPFMYGIVRNVFMKSKITGPDTRLYDELRRECIGRKHAVKIQNLYTHCRMESHTLVPGLGSQARAGRNLCILMPDASAETIVEKVRESAGKDDCLILLAPHRNARRWRMAQQIRTHYPCVSVDRRVMMIYFFNPKLQPQHYRI</sequence>
<accession>A0ABY5UZK1</accession>
<keyword evidence="1" id="KW-0808">Transferase</keyword>
<dbReference type="EMBL" id="CP102294">
    <property type="protein sequence ID" value="UWN57385.1"/>
    <property type="molecule type" value="Genomic_DNA"/>
</dbReference>
<proteinExistence type="predicted"/>
<dbReference type="Proteomes" id="UP001059295">
    <property type="component" value="Chromosome"/>
</dbReference>